<dbReference type="EMBL" id="NNRM01000044">
    <property type="protein sequence ID" value="OYR22502.1"/>
    <property type="molecule type" value="Genomic_DNA"/>
</dbReference>
<dbReference type="PANTHER" id="PTHR35037">
    <property type="entry name" value="C-TERMINAL REGION OF AIDA-LIKE PROTEIN"/>
    <property type="match status" value="1"/>
</dbReference>
<dbReference type="InterPro" id="IPR006315">
    <property type="entry name" value="OM_autotransptr_brl_dom"/>
</dbReference>
<gene>
    <name evidence="3" type="ORF">CEV34_4334</name>
</gene>
<dbReference type="InterPro" id="IPR051551">
    <property type="entry name" value="Autotransporter_adhesion"/>
</dbReference>
<feature type="region of interest" description="Disordered" evidence="1">
    <location>
        <begin position="731"/>
        <end position="768"/>
    </location>
</feature>
<dbReference type="InterPro" id="IPR006626">
    <property type="entry name" value="PbH1"/>
</dbReference>
<dbReference type="CDD" id="cd01344">
    <property type="entry name" value="PL2_Passenger_AT"/>
    <property type="match status" value="1"/>
</dbReference>
<dbReference type="InterPro" id="IPR036709">
    <property type="entry name" value="Autotransporte_beta_dom_sf"/>
</dbReference>
<dbReference type="InterPro" id="IPR043990">
    <property type="entry name" value="AC_1"/>
</dbReference>
<dbReference type="STRING" id="419475.A8A54_20470"/>
<dbReference type="Gene3D" id="2.160.20.20">
    <property type="match status" value="1"/>
</dbReference>
<organism evidence="3 4">
    <name type="scientific">Brucella pseudogrignonensis</name>
    <dbReference type="NCBI Taxonomy" id="419475"/>
    <lineage>
        <taxon>Bacteria</taxon>
        <taxon>Pseudomonadati</taxon>
        <taxon>Pseudomonadota</taxon>
        <taxon>Alphaproteobacteria</taxon>
        <taxon>Hyphomicrobiales</taxon>
        <taxon>Brucellaceae</taxon>
        <taxon>Brucella/Ochrobactrum group</taxon>
        <taxon>Brucella</taxon>
    </lineage>
</organism>
<reference evidence="3 4" key="1">
    <citation type="submission" date="2017-07" db="EMBL/GenBank/DDBJ databases">
        <title>Phylogenetic study on the rhizospheric bacterium Ochrobactrum sp. A44.</title>
        <authorList>
            <person name="Krzyzanowska D.M."/>
            <person name="Ossowicki A."/>
            <person name="Rajewska M."/>
            <person name="Maciag T."/>
            <person name="Kaczynski Z."/>
            <person name="Czerwicka M."/>
            <person name="Jafra S."/>
        </authorList>
    </citation>
    <scope>NUCLEOTIDE SEQUENCE [LARGE SCALE GENOMIC DNA]</scope>
    <source>
        <strain evidence="3 4">CCUG 30717</strain>
    </source>
</reference>
<protein>
    <submittedName>
        <fullName evidence="3">Outer membrane autotransporter barrel domain protein</fullName>
    </submittedName>
</protein>
<feature type="domain" description="Autotransporter" evidence="2">
    <location>
        <begin position="798"/>
        <end position="1092"/>
    </location>
</feature>
<evidence type="ECO:0000256" key="1">
    <source>
        <dbReference type="SAM" id="MobiDB-lite"/>
    </source>
</evidence>
<dbReference type="SUPFAM" id="SSF51126">
    <property type="entry name" value="Pectin lyase-like"/>
    <property type="match status" value="1"/>
</dbReference>
<evidence type="ECO:0000259" key="2">
    <source>
        <dbReference type="PROSITE" id="PS51208"/>
    </source>
</evidence>
<sequence>MFGLLDDRRNAVFAAGSVGDGGSPPRMALMLSLKHCIEFSGLSRHRLTCLLGVSSLAMGLVLAPANAQQIRVGSGQESVIDNGEARAHTTGVAGQLDAAAVWVTNGTLAITNSDVDFLSEGRAAEALRVESYSSSAPSVVRIVGAPGKTARLVATGVAGNVVNLSGDRSSLHLENVEIIGTGAGRRGILTMGESQLSLIGSSIVADDIGISMQGKYGSTAASTLVENSSITSYNGAGISAMSGQLIANNFDIRAGFNPVTNATTTSRGAYGINANSNSNVILNNGRIETFGDYGNGIFAANDSSDTRQVKLQVDNVDIITHGSNATGIENIHVRSVINGGSIHTYGLGGHGVGSSNGGVASWAPSHVTLTGTRITTEGESAYGLVATTKSTIDGRGLTISTSGESAIGARSHGTGMVTLSQGTAIKTAGDYAHGAAVTFGSQMDISDTSIETTGQNAAGIYLVGYNTPENVTPVTKHVNRVNVAGSTITAAKGPALRVGGGATSTFNLENSHVRGTGDDALLFSSADYIYDDGTNVIPMPVGTASVNAQASLLEGDIVAASGIVDFNLRDKSLLKGAARVSETGGILDRLSIDATSGWEITGASTLNDLESAGTISFAAPGSAGFKTLTVKGDFTSSDSLFVLNSKLGDDGSETDRLIFEGNVSGTSSVSVNNAGGLGALTLGDGIMIVDAAKASNDAFVQQGRIAAGAYDYTLFAEDRSGNFDGKWYLRSSYNPAPTPDPDPDPNPEPDPNPNPGPKPEPELPNYRPEVPLDMVAPVLANRFGLAMLGTYHDRRDTLDPKLSAVWLRGFGEHGDAGSASGNAQGHLNDFYRDGPSYDFTLGGFQSGIDLYRREQESGSRDLAGLFVGAGRAEANVDRVYGGNAGQLTMNGYSFGGYWTHLDQTGFYTDAVIQGTRYDRIESSSADQIAMRTAGWGFISSLEGGYRHGLGNGWTVEPQAQLIYQHLSLDNTSDRFGRIAFSDTDTVYGRVGAKIGRQWQAESGRRYAAWARVNLWHTMGGEAKTSFSNLQGENRVSLVSDAQGSWGQFGLGFSGQLTETVSLFASGDYSHSLGHNGVKNDSLAGRVGLQMKW</sequence>
<dbReference type="AlphaFoldDB" id="A0A256G5X1"/>
<dbReference type="Proteomes" id="UP000216188">
    <property type="component" value="Unassembled WGS sequence"/>
</dbReference>
<dbReference type="Gene3D" id="2.40.128.130">
    <property type="entry name" value="Autotransporter beta-domain"/>
    <property type="match status" value="1"/>
</dbReference>
<name>A0A256G5X1_9HYPH</name>
<keyword evidence="4" id="KW-1185">Reference proteome</keyword>
<dbReference type="GO" id="GO:0019867">
    <property type="term" value="C:outer membrane"/>
    <property type="evidence" value="ECO:0007669"/>
    <property type="project" value="InterPro"/>
</dbReference>
<dbReference type="NCBIfam" id="TIGR01414">
    <property type="entry name" value="autotrans_barl"/>
    <property type="match status" value="1"/>
</dbReference>
<dbReference type="Pfam" id="PF03797">
    <property type="entry name" value="Autotransporter"/>
    <property type="match status" value="1"/>
</dbReference>
<dbReference type="PANTHER" id="PTHR35037:SF3">
    <property type="entry name" value="C-TERMINAL REGION OF AIDA-LIKE PROTEIN"/>
    <property type="match status" value="1"/>
</dbReference>
<evidence type="ECO:0000313" key="3">
    <source>
        <dbReference type="EMBL" id="OYR22502.1"/>
    </source>
</evidence>
<dbReference type="Pfam" id="PF18883">
    <property type="entry name" value="AC_1"/>
    <property type="match status" value="1"/>
</dbReference>
<dbReference type="InterPro" id="IPR011050">
    <property type="entry name" value="Pectin_lyase_fold/virulence"/>
</dbReference>
<comment type="caution">
    <text evidence="3">The sequence shown here is derived from an EMBL/GenBank/DDBJ whole genome shotgun (WGS) entry which is preliminary data.</text>
</comment>
<dbReference type="InterPro" id="IPR012332">
    <property type="entry name" value="Autotransporter_pectin_lyase_C"/>
</dbReference>
<feature type="compositionally biased region" description="Pro residues" evidence="1">
    <location>
        <begin position="748"/>
        <end position="758"/>
    </location>
</feature>
<dbReference type="PROSITE" id="PS51208">
    <property type="entry name" value="AUTOTRANSPORTER"/>
    <property type="match status" value="1"/>
</dbReference>
<dbReference type="InterPro" id="IPR005546">
    <property type="entry name" value="Autotransporte_beta"/>
</dbReference>
<dbReference type="SUPFAM" id="SSF103515">
    <property type="entry name" value="Autotransporter"/>
    <property type="match status" value="1"/>
</dbReference>
<proteinExistence type="predicted"/>
<dbReference type="SMART" id="SM00869">
    <property type="entry name" value="Autotransporter"/>
    <property type="match status" value="1"/>
</dbReference>
<accession>A0A256G5X1</accession>
<evidence type="ECO:0000313" key="4">
    <source>
        <dbReference type="Proteomes" id="UP000216188"/>
    </source>
</evidence>
<dbReference type="SMART" id="SM00710">
    <property type="entry name" value="PbH1"/>
    <property type="match status" value="8"/>
</dbReference>